<protein>
    <recommendedName>
        <fullName evidence="2">Transglutaminase-like domain-containing protein</fullName>
    </recommendedName>
</protein>
<dbReference type="InterPro" id="IPR052557">
    <property type="entry name" value="CAP/Cytokinesis_protein"/>
</dbReference>
<dbReference type="Gene3D" id="3.10.620.30">
    <property type="match status" value="1"/>
</dbReference>
<dbReference type="EMBL" id="JAOQIO010000069">
    <property type="protein sequence ID" value="MCU6793889.1"/>
    <property type="molecule type" value="Genomic_DNA"/>
</dbReference>
<reference evidence="3 4" key="1">
    <citation type="submission" date="2022-09" db="EMBL/GenBank/DDBJ databases">
        <authorList>
            <person name="Han X.L."/>
            <person name="Wang Q."/>
            <person name="Lu T."/>
        </authorList>
    </citation>
    <scope>NUCLEOTIDE SEQUENCE [LARGE SCALE GENOMIC DNA]</scope>
    <source>
        <strain evidence="3 4">WQ 127069</strain>
    </source>
</reference>
<evidence type="ECO:0000313" key="4">
    <source>
        <dbReference type="Proteomes" id="UP001652445"/>
    </source>
</evidence>
<dbReference type="InterPro" id="IPR038765">
    <property type="entry name" value="Papain-like_cys_pep_sf"/>
</dbReference>
<dbReference type="SMART" id="SM00460">
    <property type="entry name" value="TGc"/>
    <property type="match status" value="1"/>
</dbReference>
<keyword evidence="1" id="KW-0732">Signal</keyword>
<evidence type="ECO:0000256" key="1">
    <source>
        <dbReference type="SAM" id="SignalP"/>
    </source>
</evidence>
<dbReference type="InterPro" id="IPR002931">
    <property type="entry name" value="Transglutaminase-like"/>
</dbReference>
<dbReference type="PANTHER" id="PTHR46333">
    <property type="entry name" value="CYTOKINESIS PROTEIN 3"/>
    <property type="match status" value="1"/>
</dbReference>
<feature type="chain" id="PRO_5047372105" description="Transglutaminase-like domain-containing protein" evidence="1">
    <location>
        <begin position="26"/>
        <end position="273"/>
    </location>
</feature>
<evidence type="ECO:0000259" key="2">
    <source>
        <dbReference type="SMART" id="SM00460"/>
    </source>
</evidence>
<accession>A0ABT2UGX5</accession>
<dbReference type="Proteomes" id="UP001652445">
    <property type="component" value="Unassembled WGS sequence"/>
</dbReference>
<organism evidence="3 4">
    <name type="scientific">Paenibacillus baimaensis</name>
    <dbReference type="NCBI Taxonomy" id="2982185"/>
    <lineage>
        <taxon>Bacteria</taxon>
        <taxon>Bacillati</taxon>
        <taxon>Bacillota</taxon>
        <taxon>Bacilli</taxon>
        <taxon>Bacillales</taxon>
        <taxon>Paenibacillaceae</taxon>
        <taxon>Paenibacillus</taxon>
    </lineage>
</organism>
<gene>
    <name evidence="3" type="ORF">OB236_17440</name>
</gene>
<evidence type="ECO:0000313" key="3">
    <source>
        <dbReference type="EMBL" id="MCU6793889.1"/>
    </source>
</evidence>
<feature type="signal peptide" evidence="1">
    <location>
        <begin position="1"/>
        <end position="25"/>
    </location>
</feature>
<dbReference type="PANTHER" id="PTHR46333:SF2">
    <property type="entry name" value="CYTOKINESIS PROTEIN 3"/>
    <property type="match status" value="1"/>
</dbReference>
<proteinExistence type="predicted"/>
<keyword evidence="4" id="KW-1185">Reference proteome</keyword>
<feature type="domain" description="Transglutaminase-like" evidence="2">
    <location>
        <begin position="175"/>
        <end position="234"/>
    </location>
</feature>
<dbReference type="RefSeq" id="WP_262685117.1">
    <property type="nucleotide sequence ID" value="NZ_JAOQIO010000069.1"/>
</dbReference>
<dbReference type="Pfam" id="PF01841">
    <property type="entry name" value="Transglut_core"/>
    <property type="match status" value="1"/>
</dbReference>
<sequence>MYSKLKIFVTLLTVMLFLISSLVQAETASASAPLQASNLTELELTIQAELAKKSDSITITYTAKDTEDSKSYVQAIKNTIDLAQRNLEEELYWNMKDLSMNMKGSIGNITITLTPQYLTSVEQDQYVDNEVDRILKEILTPNMNNLEKEAAIHDYVVSNTSYENLDDIGHTAYSALFNKKAVCQGYAILTNKLLNKAGITSRLVVGYINDDPAQTHMWNAVNIDSNWYMLDTVFDDPTPDNPGVQSTKYFNVTNEALLKTGHTWVESDYPIAK</sequence>
<name>A0ABT2UGX5_9BACL</name>
<dbReference type="SUPFAM" id="SSF54001">
    <property type="entry name" value="Cysteine proteinases"/>
    <property type="match status" value="1"/>
</dbReference>
<comment type="caution">
    <text evidence="3">The sequence shown here is derived from an EMBL/GenBank/DDBJ whole genome shotgun (WGS) entry which is preliminary data.</text>
</comment>